<organism evidence="2 3">
    <name type="scientific">candidate division WS5 bacterium</name>
    <dbReference type="NCBI Taxonomy" id="2093353"/>
    <lineage>
        <taxon>Bacteria</taxon>
        <taxon>candidate division WS5</taxon>
    </lineage>
</organism>
<reference evidence="2 3" key="1">
    <citation type="journal article" date="2017" name="ISME J.">
        <title>Energy and carbon metabolisms in a deep terrestrial subsurface fluid microbial community.</title>
        <authorList>
            <person name="Momper L."/>
            <person name="Jungbluth S.P."/>
            <person name="Lee M.D."/>
            <person name="Amend J.P."/>
        </authorList>
    </citation>
    <scope>NUCLEOTIDE SEQUENCE [LARGE SCALE GENOMIC DNA]</scope>
    <source>
        <strain evidence="2">SURF_29</strain>
    </source>
</reference>
<dbReference type="InterPro" id="IPR013096">
    <property type="entry name" value="Cupin_2"/>
</dbReference>
<dbReference type="InterPro" id="IPR052538">
    <property type="entry name" value="Flavonoid_dioxygenase-like"/>
</dbReference>
<dbReference type="AlphaFoldDB" id="A0A419DE63"/>
<proteinExistence type="predicted"/>
<dbReference type="SUPFAM" id="SSF51182">
    <property type="entry name" value="RmlC-like cupins"/>
    <property type="match status" value="1"/>
</dbReference>
<dbReference type="Gene3D" id="2.60.120.10">
    <property type="entry name" value="Jelly Rolls"/>
    <property type="match status" value="1"/>
</dbReference>
<evidence type="ECO:0000259" key="1">
    <source>
        <dbReference type="Pfam" id="PF07883"/>
    </source>
</evidence>
<dbReference type="CDD" id="cd02223">
    <property type="entry name" value="cupin_Bh2720-like"/>
    <property type="match status" value="1"/>
</dbReference>
<dbReference type="PANTHER" id="PTHR43346">
    <property type="entry name" value="LIGAND BINDING DOMAIN PROTEIN, PUTATIVE (AFU_ORTHOLOGUE AFUA_6G14370)-RELATED"/>
    <property type="match status" value="1"/>
</dbReference>
<dbReference type="EMBL" id="QZJW01000019">
    <property type="protein sequence ID" value="RJO61436.1"/>
    <property type="molecule type" value="Genomic_DNA"/>
</dbReference>
<dbReference type="Pfam" id="PF07883">
    <property type="entry name" value="Cupin_2"/>
    <property type="match status" value="1"/>
</dbReference>
<accession>A0A419DE63</accession>
<protein>
    <submittedName>
        <fullName evidence="2">Cupin domain-containing protein</fullName>
    </submittedName>
</protein>
<comment type="caution">
    <text evidence="2">The sequence shown here is derived from an EMBL/GenBank/DDBJ whole genome shotgun (WGS) entry which is preliminary data.</text>
</comment>
<evidence type="ECO:0000313" key="3">
    <source>
        <dbReference type="Proteomes" id="UP000285655"/>
    </source>
</evidence>
<name>A0A419DE63_9BACT</name>
<feature type="domain" description="Cupin type-2" evidence="1">
    <location>
        <begin position="32"/>
        <end position="102"/>
    </location>
</feature>
<dbReference type="PANTHER" id="PTHR43346:SF1">
    <property type="entry name" value="QUERCETIN 2,3-DIOXYGENASE-RELATED"/>
    <property type="match status" value="1"/>
</dbReference>
<sequence length="132" mass="14700">MKGYKDNIEKITLENGNFRKVLYTAPHSQLVLMSLKPGEEIGMEVHEENDQFFRFEHGTGKVVIDGNEYDVADGDAVIVPSGSDHNVINTSESDDLKLYTIYSPAHHKDGVVRATKEEAEADSPEFDGQTTE</sequence>
<dbReference type="Proteomes" id="UP000285655">
    <property type="component" value="Unassembled WGS sequence"/>
</dbReference>
<evidence type="ECO:0000313" key="2">
    <source>
        <dbReference type="EMBL" id="RJO61436.1"/>
    </source>
</evidence>
<gene>
    <name evidence="2" type="ORF">C4544_02885</name>
</gene>
<dbReference type="InterPro" id="IPR011051">
    <property type="entry name" value="RmlC_Cupin_sf"/>
</dbReference>
<dbReference type="InterPro" id="IPR014710">
    <property type="entry name" value="RmlC-like_jellyroll"/>
</dbReference>